<proteinExistence type="predicted"/>
<dbReference type="InterPro" id="IPR010982">
    <property type="entry name" value="Lambda_DNA-bd_dom_sf"/>
</dbReference>
<dbReference type="PANTHER" id="PTHR46558">
    <property type="entry name" value="TRACRIPTIONAL REGULATORY PROTEIN-RELATED-RELATED"/>
    <property type="match status" value="1"/>
</dbReference>
<reference evidence="3 6" key="1">
    <citation type="submission" date="2015-09" db="EMBL/GenBank/DDBJ databases">
        <authorList>
            <consortium name="Pathogen Informatics"/>
        </authorList>
    </citation>
    <scope>NUCLEOTIDE SEQUENCE [LARGE SCALE GENOMIC DNA]</scope>
    <source>
        <strain evidence="3 6">2789STDY5608860</strain>
    </source>
</reference>
<evidence type="ECO:0000313" key="3">
    <source>
        <dbReference type="EMBL" id="CUO51311.1"/>
    </source>
</evidence>
<evidence type="ECO:0000313" key="4">
    <source>
        <dbReference type="EMBL" id="RGW38333.1"/>
    </source>
</evidence>
<gene>
    <name evidence="5" type="ORF">DW975_01870</name>
    <name evidence="4" type="ORF">DWV78_12645</name>
    <name evidence="3" type="ORF">ERS852417_02476</name>
</gene>
<dbReference type="InterPro" id="IPR001387">
    <property type="entry name" value="Cro/C1-type_HTH"/>
</dbReference>
<sequence>MNNIILNPQELGERIRKLRLKRNKTQSYFADMLYISSSYLALIESGKRVPNLDLLIHIAKFTDVTLDYLVFGDDPNCDPLQMTFNRLNDSYENRQLERAMKLAEFYLEMTKDDDKIKDNINKK</sequence>
<dbReference type="CDD" id="cd00093">
    <property type="entry name" value="HTH_XRE"/>
    <property type="match status" value="1"/>
</dbReference>
<dbReference type="EMBL" id="CYYW01000020">
    <property type="protein sequence ID" value="CUO51311.1"/>
    <property type="molecule type" value="Genomic_DNA"/>
</dbReference>
<dbReference type="PANTHER" id="PTHR46558:SF4">
    <property type="entry name" value="DNA-BIDING PHAGE PROTEIN"/>
    <property type="match status" value="1"/>
</dbReference>
<name>A0A174FNL4_9FIRM</name>
<dbReference type="PROSITE" id="PS50943">
    <property type="entry name" value="HTH_CROC1"/>
    <property type="match status" value="1"/>
</dbReference>
<evidence type="ECO:0000313" key="8">
    <source>
        <dbReference type="Proteomes" id="UP000286581"/>
    </source>
</evidence>
<dbReference type="EMBL" id="QSAE01000049">
    <property type="protein sequence ID" value="RGW38333.1"/>
    <property type="molecule type" value="Genomic_DNA"/>
</dbReference>
<reference evidence="7 8" key="2">
    <citation type="submission" date="2018-08" db="EMBL/GenBank/DDBJ databases">
        <title>A genome reference for cultivated species of the human gut microbiota.</title>
        <authorList>
            <person name="Zou Y."/>
            <person name="Xue W."/>
            <person name="Luo G."/>
        </authorList>
    </citation>
    <scope>NUCLEOTIDE SEQUENCE [LARGE SCALE GENOMIC DNA]</scope>
    <source>
        <strain evidence="4 8">AF12-8</strain>
        <strain evidence="5 7">AM48-7</strain>
    </source>
</reference>
<dbReference type="RefSeq" id="WP_055224894.1">
    <property type="nucleotide sequence ID" value="NZ_CYYW01000020.1"/>
</dbReference>
<accession>A0A174FNL4</accession>
<dbReference type="Proteomes" id="UP000286581">
    <property type="component" value="Unassembled WGS sequence"/>
</dbReference>
<dbReference type="AlphaFoldDB" id="A0A174FNL4"/>
<evidence type="ECO:0000259" key="2">
    <source>
        <dbReference type="PROSITE" id="PS50943"/>
    </source>
</evidence>
<feature type="domain" description="HTH cro/C1-type" evidence="2">
    <location>
        <begin position="15"/>
        <end position="69"/>
    </location>
</feature>
<evidence type="ECO:0000313" key="6">
    <source>
        <dbReference type="Proteomes" id="UP000095384"/>
    </source>
</evidence>
<organism evidence="3 6">
    <name type="scientific">Agathobacter rectalis</name>
    <dbReference type="NCBI Taxonomy" id="39491"/>
    <lineage>
        <taxon>Bacteria</taxon>
        <taxon>Bacillati</taxon>
        <taxon>Bacillota</taxon>
        <taxon>Clostridia</taxon>
        <taxon>Lachnospirales</taxon>
        <taxon>Lachnospiraceae</taxon>
        <taxon>Agathobacter</taxon>
    </lineage>
</organism>
<keyword evidence="1" id="KW-0238">DNA-binding</keyword>
<evidence type="ECO:0000256" key="1">
    <source>
        <dbReference type="ARBA" id="ARBA00023125"/>
    </source>
</evidence>
<evidence type="ECO:0000313" key="5">
    <source>
        <dbReference type="EMBL" id="RGZ76588.1"/>
    </source>
</evidence>
<dbReference type="Gene3D" id="1.10.260.40">
    <property type="entry name" value="lambda repressor-like DNA-binding domains"/>
    <property type="match status" value="1"/>
</dbReference>
<dbReference type="Proteomes" id="UP000283431">
    <property type="component" value="Unassembled WGS sequence"/>
</dbReference>
<dbReference type="GO" id="GO:0003677">
    <property type="term" value="F:DNA binding"/>
    <property type="evidence" value="ECO:0007669"/>
    <property type="project" value="UniProtKB-KW"/>
</dbReference>
<protein>
    <submittedName>
        <fullName evidence="3">Anaerobic benzoate catabolism transcriptional regulator</fullName>
    </submittedName>
    <submittedName>
        <fullName evidence="4">XRE family transcriptional regulator</fullName>
    </submittedName>
</protein>
<dbReference type="SMART" id="SM00530">
    <property type="entry name" value="HTH_XRE"/>
    <property type="match status" value="1"/>
</dbReference>
<dbReference type="EMBL" id="QSEN01000002">
    <property type="protein sequence ID" value="RGZ76588.1"/>
    <property type="molecule type" value="Genomic_DNA"/>
</dbReference>
<evidence type="ECO:0000313" key="7">
    <source>
        <dbReference type="Proteomes" id="UP000283431"/>
    </source>
</evidence>
<dbReference type="Pfam" id="PF01381">
    <property type="entry name" value="HTH_3"/>
    <property type="match status" value="1"/>
</dbReference>
<dbReference type="SUPFAM" id="SSF47413">
    <property type="entry name" value="lambda repressor-like DNA-binding domains"/>
    <property type="match status" value="1"/>
</dbReference>
<dbReference type="Proteomes" id="UP000095384">
    <property type="component" value="Unassembled WGS sequence"/>
</dbReference>